<dbReference type="EC" id="3.1.3.48" evidence="2"/>
<comment type="catalytic activity">
    <reaction evidence="5">
        <text>O-phospho-L-tyrosyl-[protein] + H2O = L-tyrosyl-[protein] + phosphate</text>
        <dbReference type="Rhea" id="RHEA:10684"/>
        <dbReference type="Rhea" id="RHEA-COMP:10136"/>
        <dbReference type="Rhea" id="RHEA-COMP:20101"/>
        <dbReference type="ChEBI" id="CHEBI:15377"/>
        <dbReference type="ChEBI" id="CHEBI:43474"/>
        <dbReference type="ChEBI" id="CHEBI:46858"/>
        <dbReference type="ChEBI" id="CHEBI:61978"/>
        <dbReference type="EC" id="3.1.3.48"/>
    </reaction>
</comment>
<evidence type="ECO:0000256" key="2">
    <source>
        <dbReference type="ARBA" id="ARBA00013064"/>
    </source>
</evidence>
<evidence type="ECO:0000256" key="1">
    <source>
        <dbReference type="ARBA" id="ARBA00005750"/>
    </source>
</evidence>
<keyword evidence="3" id="KW-0378">Hydrolase</keyword>
<dbReference type="PIRSF" id="PIRSF016557">
    <property type="entry name" value="Caps_synth_CpsB"/>
    <property type="match status" value="1"/>
</dbReference>
<organism evidence="6 7">
    <name type="scientific">Dorea acetigenes</name>
    <dbReference type="NCBI Taxonomy" id="2981787"/>
    <lineage>
        <taxon>Bacteria</taxon>
        <taxon>Bacillati</taxon>
        <taxon>Bacillota</taxon>
        <taxon>Clostridia</taxon>
        <taxon>Lachnospirales</taxon>
        <taxon>Lachnospiraceae</taxon>
        <taxon>Dorea</taxon>
    </lineage>
</organism>
<protein>
    <recommendedName>
        <fullName evidence="2">protein-tyrosine-phosphatase</fullName>
        <ecNumber evidence="2">3.1.3.48</ecNumber>
    </recommendedName>
</protein>
<dbReference type="SUPFAM" id="SSF89550">
    <property type="entry name" value="PHP domain-like"/>
    <property type="match status" value="1"/>
</dbReference>
<evidence type="ECO:0000313" key="6">
    <source>
        <dbReference type="EMBL" id="MCU6686933.1"/>
    </source>
</evidence>
<dbReference type="Pfam" id="PF19567">
    <property type="entry name" value="CpsB_CapC"/>
    <property type="match status" value="1"/>
</dbReference>
<dbReference type="InterPro" id="IPR016195">
    <property type="entry name" value="Pol/histidinol_Pase-like"/>
</dbReference>
<name>A0ABT2RNE9_9FIRM</name>
<dbReference type="PANTHER" id="PTHR39181:SF1">
    <property type="entry name" value="TYROSINE-PROTEIN PHOSPHATASE YWQE"/>
    <property type="match status" value="1"/>
</dbReference>
<keyword evidence="4" id="KW-0904">Protein phosphatase</keyword>
<comment type="caution">
    <text evidence="6">The sequence shown here is derived from an EMBL/GenBank/DDBJ whole genome shotgun (WGS) entry which is preliminary data.</text>
</comment>
<evidence type="ECO:0000313" key="7">
    <source>
        <dbReference type="Proteomes" id="UP001652431"/>
    </source>
</evidence>
<accession>A0ABT2RNE9</accession>
<dbReference type="InterPro" id="IPR016667">
    <property type="entry name" value="Caps_polysacc_synth_CpsB/CapC"/>
</dbReference>
<keyword evidence="7" id="KW-1185">Reference proteome</keyword>
<dbReference type="Proteomes" id="UP001652431">
    <property type="component" value="Unassembled WGS sequence"/>
</dbReference>
<gene>
    <name evidence="6" type="ORF">OCV99_10305</name>
</gene>
<dbReference type="PANTHER" id="PTHR39181">
    <property type="entry name" value="TYROSINE-PROTEIN PHOSPHATASE YWQE"/>
    <property type="match status" value="1"/>
</dbReference>
<comment type="similarity">
    <text evidence="1">Belongs to the metallo-dependent hydrolases superfamily. CpsB/CapC family.</text>
</comment>
<dbReference type="RefSeq" id="WP_158370360.1">
    <property type="nucleotide sequence ID" value="NZ_JAOQJU010000011.1"/>
</dbReference>
<evidence type="ECO:0000256" key="5">
    <source>
        <dbReference type="ARBA" id="ARBA00051722"/>
    </source>
</evidence>
<evidence type="ECO:0000256" key="4">
    <source>
        <dbReference type="ARBA" id="ARBA00022912"/>
    </source>
</evidence>
<proteinExistence type="inferred from homology"/>
<reference evidence="6 7" key="1">
    <citation type="journal article" date="2021" name="ISME Commun">
        <title>Automated analysis of genomic sequences facilitates high-throughput and comprehensive description of bacteria.</title>
        <authorList>
            <person name="Hitch T.C.A."/>
        </authorList>
    </citation>
    <scope>NUCLEOTIDE SEQUENCE [LARGE SCALE GENOMIC DNA]</scope>
    <source>
        <strain evidence="6 7">Sanger_03</strain>
    </source>
</reference>
<dbReference type="EMBL" id="JAOQJU010000011">
    <property type="protein sequence ID" value="MCU6686933.1"/>
    <property type="molecule type" value="Genomic_DNA"/>
</dbReference>
<sequence length="243" mass="27588">MKLVDIHCHLIPRVDDGPETVEEAGKVLAAMYDEGVRVAIATPHYRPHMFEAPAERIEKYYQLMKKAAEAKGIRLYLGCEFYRYAEMAADIEAGKHPLMAGSDYVLIEFAPDDTFLTIRNHIYELVARGYNPIVAHIERYDCCRMPDLVQELRELGAYIQVNAGAVLGGSGRKTKKYIKGLMDEDLVDFIASDAHDGKRRKPNLGKCSAYVERRYGREYVHRVFVKNPLNIIKAGEGYEKGKD</sequence>
<evidence type="ECO:0000256" key="3">
    <source>
        <dbReference type="ARBA" id="ARBA00022801"/>
    </source>
</evidence>
<dbReference type="Gene3D" id="3.20.20.140">
    <property type="entry name" value="Metal-dependent hydrolases"/>
    <property type="match status" value="1"/>
</dbReference>